<evidence type="ECO:0000256" key="2">
    <source>
        <dbReference type="ARBA" id="ARBA00023015"/>
    </source>
</evidence>
<keyword evidence="3" id="KW-0238">DNA-binding</keyword>
<dbReference type="EMBL" id="DVHN01000001">
    <property type="protein sequence ID" value="HIR87392.1"/>
    <property type="molecule type" value="Genomic_DNA"/>
</dbReference>
<dbReference type="InterPro" id="IPR005119">
    <property type="entry name" value="LysR_subst-bd"/>
</dbReference>
<evidence type="ECO:0000256" key="4">
    <source>
        <dbReference type="ARBA" id="ARBA00023163"/>
    </source>
</evidence>
<dbReference type="Pfam" id="PF00126">
    <property type="entry name" value="HTH_1"/>
    <property type="match status" value="1"/>
</dbReference>
<dbReference type="GO" id="GO:0003700">
    <property type="term" value="F:DNA-binding transcription factor activity"/>
    <property type="evidence" value="ECO:0007669"/>
    <property type="project" value="InterPro"/>
</dbReference>
<evidence type="ECO:0000256" key="3">
    <source>
        <dbReference type="ARBA" id="ARBA00023125"/>
    </source>
</evidence>
<gene>
    <name evidence="6" type="ORF">IAC96_00430</name>
</gene>
<keyword evidence="4" id="KW-0804">Transcription</keyword>
<evidence type="ECO:0000313" key="6">
    <source>
        <dbReference type="EMBL" id="HIR87392.1"/>
    </source>
</evidence>
<accession>A0A9D1JBX8</accession>
<feature type="domain" description="HTH lysR-type" evidence="5">
    <location>
        <begin position="1"/>
        <end position="58"/>
    </location>
</feature>
<dbReference type="FunFam" id="1.10.10.10:FF:000001">
    <property type="entry name" value="LysR family transcriptional regulator"/>
    <property type="match status" value="1"/>
</dbReference>
<dbReference type="GO" id="GO:0032993">
    <property type="term" value="C:protein-DNA complex"/>
    <property type="evidence" value="ECO:0007669"/>
    <property type="project" value="TreeGrafter"/>
</dbReference>
<dbReference type="Proteomes" id="UP000824201">
    <property type="component" value="Unassembled WGS sequence"/>
</dbReference>
<proteinExistence type="inferred from homology"/>
<dbReference type="Pfam" id="PF03466">
    <property type="entry name" value="LysR_substrate"/>
    <property type="match status" value="1"/>
</dbReference>
<dbReference type="PRINTS" id="PR00039">
    <property type="entry name" value="HTHLYSR"/>
</dbReference>
<dbReference type="AlphaFoldDB" id="A0A9D1JBX8"/>
<evidence type="ECO:0000259" key="5">
    <source>
        <dbReference type="PROSITE" id="PS50931"/>
    </source>
</evidence>
<dbReference type="Gene3D" id="1.10.10.10">
    <property type="entry name" value="Winged helix-like DNA-binding domain superfamily/Winged helix DNA-binding domain"/>
    <property type="match status" value="1"/>
</dbReference>
<protein>
    <submittedName>
        <fullName evidence="6">LysR family transcriptional regulator</fullName>
    </submittedName>
</protein>
<dbReference type="SUPFAM" id="SSF53850">
    <property type="entry name" value="Periplasmic binding protein-like II"/>
    <property type="match status" value="1"/>
</dbReference>
<evidence type="ECO:0000256" key="1">
    <source>
        <dbReference type="ARBA" id="ARBA00009437"/>
    </source>
</evidence>
<organism evidence="6 7">
    <name type="scientific">Candidatus Fimimorpha faecalis</name>
    <dbReference type="NCBI Taxonomy" id="2840824"/>
    <lineage>
        <taxon>Bacteria</taxon>
        <taxon>Bacillati</taxon>
        <taxon>Bacillota</taxon>
        <taxon>Clostridia</taxon>
        <taxon>Eubacteriales</taxon>
        <taxon>Candidatus Fimimorpha</taxon>
    </lineage>
</organism>
<dbReference type="InterPro" id="IPR000847">
    <property type="entry name" value="LysR_HTH_N"/>
</dbReference>
<dbReference type="CDD" id="cd05466">
    <property type="entry name" value="PBP2_LTTR_substrate"/>
    <property type="match status" value="1"/>
</dbReference>
<reference evidence="6" key="2">
    <citation type="journal article" date="2021" name="PeerJ">
        <title>Extensive microbial diversity within the chicken gut microbiome revealed by metagenomics and culture.</title>
        <authorList>
            <person name="Gilroy R."/>
            <person name="Ravi A."/>
            <person name="Getino M."/>
            <person name="Pursley I."/>
            <person name="Horton D.L."/>
            <person name="Alikhan N.F."/>
            <person name="Baker D."/>
            <person name="Gharbi K."/>
            <person name="Hall N."/>
            <person name="Watson M."/>
            <person name="Adriaenssens E.M."/>
            <person name="Foster-Nyarko E."/>
            <person name="Jarju S."/>
            <person name="Secka A."/>
            <person name="Antonio M."/>
            <person name="Oren A."/>
            <person name="Chaudhuri R.R."/>
            <person name="La Ragione R."/>
            <person name="Hildebrand F."/>
            <person name="Pallen M.J."/>
        </authorList>
    </citation>
    <scope>NUCLEOTIDE SEQUENCE</scope>
    <source>
        <strain evidence="6">ChiW13-3771</strain>
    </source>
</reference>
<dbReference type="PANTHER" id="PTHR30346:SF28">
    <property type="entry name" value="HTH-TYPE TRANSCRIPTIONAL REGULATOR CYNR"/>
    <property type="match status" value="1"/>
</dbReference>
<dbReference type="SUPFAM" id="SSF46785">
    <property type="entry name" value="Winged helix' DNA-binding domain"/>
    <property type="match status" value="1"/>
</dbReference>
<dbReference type="InterPro" id="IPR036390">
    <property type="entry name" value="WH_DNA-bd_sf"/>
</dbReference>
<dbReference type="GO" id="GO:0003677">
    <property type="term" value="F:DNA binding"/>
    <property type="evidence" value="ECO:0007669"/>
    <property type="project" value="UniProtKB-KW"/>
</dbReference>
<comment type="similarity">
    <text evidence="1">Belongs to the LysR transcriptional regulatory family.</text>
</comment>
<dbReference type="PROSITE" id="PS50931">
    <property type="entry name" value="HTH_LYSR"/>
    <property type="match status" value="1"/>
</dbReference>
<reference evidence="6" key="1">
    <citation type="submission" date="2020-10" db="EMBL/GenBank/DDBJ databases">
        <authorList>
            <person name="Gilroy R."/>
        </authorList>
    </citation>
    <scope>NUCLEOTIDE SEQUENCE</scope>
    <source>
        <strain evidence="6">ChiW13-3771</strain>
    </source>
</reference>
<evidence type="ECO:0000313" key="7">
    <source>
        <dbReference type="Proteomes" id="UP000824201"/>
    </source>
</evidence>
<dbReference type="InterPro" id="IPR036388">
    <property type="entry name" value="WH-like_DNA-bd_sf"/>
</dbReference>
<dbReference type="PANTHER" id="PTHR30346">
    <property type="entry name" value="TRANSCRIPTIONAL DUAL REGULATOR HCAR-RELATED"/>
    <property type="match status" value="1"/>
</dbReference>
<comment type="caution">
    <text evidence="6">The sequence shown here is derived from an EMBL/GenBank/DDBJ whole genome shotgun (WGS) entry which is preliminary data.</text>
</comment>
<keyword evidence="2" id="KW-0805">Transcription regulation</keyword>
<name>A0A9D1JBX8_9FIRM</name>
<sequence length="289" mass="33186">MNTTQLECFLHVAKHLNFSKASGELNISQPAVSHQIQSLEEELEVKLFQRTSKTVSLTPEGILFLPDAEKILKIALTAKERLYNPERPMILEIGCHNQAELDLLPPIIKELKREYPLFRPLIHLVPFESLSNLLKTGQIHVMFGFKGDYSNASLSYRELYQCPICCSCSKNHPFANYTSLTKHMLQGKFILCSPNKISDSIFQIQSHIASRSPISDRYLGEEYETVITFIKSDFGYTLLPKLPSLHDPELCYIPIVDYPTISFGIYYQDTNYTSLLKQFWQLLKQTNPF</sequence>
<dbReference type="Gene3D" id="3.40.190.10">
    <property type="entry name" value="Periplasmic binding protein-like II"/>
    <property type="match status" value="2"/>
</dbReference>